<keyword evidence="1" id="KW-0805">Transcription regulation</keyword>
<dbReference type="Gene3D" id="1.10.10.60">
    <property type="entry name" value="Homeodomain-like"/>
    <property type="match status" value="1"/>
</dbReference>
<proteinExistence type="predicted"/>
<accession>A0ABT1M5Q7</accession>
<keyword evidence="2" id="KW-0238">DNA-binding</keyword>
<comment type="caution">
    <text evidence="5">The sequence shown here is derived from an EMBL/GenBank/DDBJ whole genome shotgun (WGS) entry which is preliminary data.</text>
</comment>
<keyword evidence="3" id="KW-0804">Transcription</keyword>
<name>A0ABT1M5Q7_9MYCO</name>
<dbReference type="Pfam" id="PF12833">
    <property type="entry name" value="HTH_18"/>
    <property type="match status" value="1"/>
</dbReference>
<protein>
    <submittedName>
        <fullName evidence="5">AraC family transcriptional regulator</fullName>
    </submittedName>
</protein>
<dbReference type="PANTHER" id="PTHR46796">
    <property type="entry name" value="HTH-TYPE TRANSCRIPTIONAL ACTIVATOR RHAS-RELATED"/>
    <property type="match status" value="1"/>
</dbReference>
<dbReference type="RefSeq" id="WP_255062061.1">
    <property type="nucleotide sequence ID" value="NZ_JANDBD010000008.1"/>
</dbReference>
<organism evidence="5 6">
    <name type="scientific">Mycolicibacterium arenosum</name>
    <dbReference type="NCBI Taxonomy" id="2952157"/>
    <lineage>
        <taxon>Bacteria</taxon>
        <taxon>Bacillati</taxon>
        <taxon>Actinomycetota</taxon>
        <taxon>Actinomycetes</taxon>
        <taxon>Mycobacteriales</taxon>
        <taxon>Mycobacteriaceae</taxon>
        <taxon>Mycolicibacterium</taxon>
    </lineage>
</organism>
<dbReference type="InterPro" id="IPR050204">
    <property type="entry name" value="AraC_XylS_family_regulators"/>
</dbReference>
<dbReference type="SMART" id="SM00342">
    <property type="entry name" value="HTH_ARAC"/>
    <property type="match status" value="1"/>
</dbReference>
<evidence type="ECO:0000313" key="6">
    <source>
        <dbReference type="Proteomes" id="UP001651690"/>
    </source>
</evidence>
<dbReference type="InterPro" id="IPR018062">
    <property type="entry name" value="HTH_AraC-typ_CS"/>
</dbReference>
<dbReference type="InterPro" id="IPR009057">
    <property type="entry name" value="Homeodomain-like_sf"/>
</dbReference>
<dbReference type="PROSITE" id="PS01124">
    <property type="entry name" value="HTH_ARAC_FAMILY_2"/>
    <property type="match status" value="1"/>
</dbReference>
<sequence>MSTIGSFLVDTDDIGEAEAALSENFGRINIGVVPDGLPTRTRIWRNEIGKLTLDDAEYTYSMEYSMQPPEHILLCRVRSGVIEERTGSGDPAVYGPGSAAAFGAVANTPFRGRVHSAVYDLFVIDRQWLNDVSGRSDRPVELGSSQPLSASANQLIVDALDYVRHGVMANAHAPAEPLLAGALTNYLASAVISAFPVDAPDADVPTRLPRSTEVLVRRATTFIDENAHTDITPADIAAAANLTPQVLDMMFVHHHGCSPTQYVRRVRLDHAHHDLAAADPATTTVADVSRRWGFGSVRRFAISYRLAYGRSPNATLQASSPSARL</sequence>
<dbReference type="PROSITE" id="PS00041">
    <property type="entry name" value="HTH_ARAC_FAMILY_1"/>
    <property type="match status" value="1"/>
</dbReference>
<feature type="domain" description="HTH araC/xylS-type" evidence="4">
    <location>
        <begin position="217"/>
        <end position="318"/>
    </location>
</feature>
<keyword evidence="6" id="KW-1185">Reference proteome</keyword>
<dbReference type="SUPFAM" id="SSF46689">
    <property type="entry name" value="Homeodomain-like"/>
    <property type="match status" value="1"/>
</dbReference>
<dbReference type="Proteomes" id="UP001651690">
    <property type="component" value="Unassembled WGS sequence"/>
</dbReference>
<evidence type="ECO:0000259" key="4">
    <source>
        <dbReference type="PROSITE" id="PS01124"/>
    </source>
</evidence>
<reference evidence="5 6" key="1">
    <citation type="submission" date="2022-06" db="EMBL/GenBank/DDBJ databases">
        <title>Mycolicibacterium sp. CAU 1645 isolated from seawater.</title>
        <authorList>
            <person name="Kim W."/>
        </authorList>
    </citation>
    <scope>NUCLEOTIDE SEQUENCE [LARGE SCALE GENOMIC DNA]</scope>
    <source>
        <strain evidence="5 6">CAU 1645</strain>
    </source>
</reference>
<evidence type="ECO:0000256" key="2">
    <source>
        <dbReference type="ARBA" id="ARBA00023125"/>
    </source>
</evidence>
<dbReference type="InterPro" id="IPR018060">
    <property type="entry name" value="HTH_AraC"/>
</dbReference>
<evidence type="ECO:0000256" key="1">
    <source>
        <dbReference type="ARBA" id="ARBA00023015"/>
    </source>
</evidence>
<dbReference type="EMBL" id="JANDBD010000008">
    <property type="protein sequence ID" value="MCP9274493.1"/>
    <property type="molecule type" value="Genomic_DNA"/>
</dbReference>
<evidence type="ECO:0000313" key="5">
    <source>
        <dbReference type="EMBL" id="MCP9274493.1"/>
    </source>
</evidence>
<evidence type="ECO:0000256" key="3">
    <source>
        <dbReference type="ARBA" id="ARBA00023163"/>
    </source>
</evidence>
<gene>
    <name evidence="5" type="ORF">NM203_20070</name>
</gene>